<keyword evidence="1" id="KW-0812">Transmembrane</keyword>
<organism evidence="2 3">
    <name type="scientific">Solanum tuberosum</name>
    <name type="common">Potato</name>
    <dbReference type="NCBI Taxonomy" id="4113"/>
    <lineage>
        <taxon>Eukaryota</taxon>
        <taxon>Viridiplantae</taxon>
        <taxon>Streptophyta</taxon>
        <taxon>Embryophyta</taxon>
        <taxon>Tracheophyta</taxon>
        <taxon>Spermatophyta</taxon>
        <taxon>Magnoliopsida</taxon>
        <taxon>eudicotyledons</taxon>
        <taxon>Gunneridae</taxon>
        <taxon>Pentapetalae</taxon>
        <taxon>asterids</taxon>
        <taxon>lamiids</taxon>
        <taxon>Solanales</taxon>
        <taxon>Solanaceae</taxon>
        <taxon>Solanoideae</taxon>
        <taxon>Solaneae</taxon>
        <taxon>Solanum</taxon>
    </lineage>
</organism>
<dbReference type="Gramene" id="PGSC0003DMT400087013">
    <property type="protein sequence ID" value="PGSC0003DMT400087013"/>
    <property type="gene ID" value="PGSC0003DMG400036584"/>
</dbReference>
<dbReference type="PaxDb" id="4113-PGSC0003DMT400087013"/>
<evidence type="ECO:0000313" key="2">
    <source>
        <dbReference type="EnsemblPlants" id="PGSC0003DMT400087013"/>
    </source>
</evidence>
<dbReference type="AlphaFoldDB" id="M1DCZ9"/>
<reference evidence="3" key="1">
    <citation type="journal article" date="2011" name="Nature">
        <title>Genome sequence and analysis of the tuber crop potato.</title>
        <authorList>
            <consortium name="The Potato Genome Sequencing Consortium"/>
        </authorList>
    </citation>
    <scope>NUCLEOTIDE SEQUENCE [LARGE SCALE GENOMIC DNA]</scope>
    <source>
        <strain evidence="3">cv. DM1-3 516 R44</strain>
    </source>
</reference>
<dbReference type="EnsemblPlants" id="PGSC0003DMT400087013">
    <property type="protein sequence ID" value="PGSC0003DMT400087013"/>
    <property type="gene ID" value="PGSC0003DMG400036584"/>
</dbReference>
<proteinExistence type="predicted"/>
<name>M1DCZ9_SOLTU</name>
<protein>
    <submittedName>
        <fullName evidence="2">Uncharacterized protein</fullName>
    </submittedName>
</protein>
<dbReference type="Proteomes" id="UP000011115">
    <property type="component" value="Unassembled WGS sequence"/>
</dbReference>
<keyword evidence="1" id="KW-0472">Membrane</keyword>
<sequence>MNDKAVTPIKGINSNNIFATLIDIDDGERDAQELDKDKKKLPVEQDKPPGIVKKCAAKSHSAQLVGIADALGDLPFGLLHRLSTVAFNIFAFWIIVRYSIALRNCSVTRRLLHFIANLIFPFRAQHTGTK</sequence>
<keyword evidence="1" id="KW-1133">Transmembrane helix</keyword>
<accession>M1DCZ9</accession>
<dbReference type="HOGENOM" id="CLU_1941794_0_0_1"/>
<evidence type="ECO:0000256" key="1">
    <source>
        <dbReference type="SAM" id="Phobius"/>
    </source>
</evidence>
<keyword evidence="3" id="KW-1185">Reference proteome</keyword>
<dbReference type="InParanoid" id="M1DCZ9"/>
<feature type="transmembrane region" description="Helical" evidence="1">
    <location>
        <begin position="78"/>
        <end position="100"/>
    </location>
</feature>
<reference evidence="2" key="2">
    <citation type="submission" date="2015-06" db="UniProtKB">
        <authorList>
            <consortium name="EnsemblPlants"/>
        </authorList>
    </citation>
    <scope>IDENTIFICATION</scope>
    <source>
        <strain evidence="2">DM1-3 516 R44</strain>
    </source>
</reference>
<evidence type="ECO:0000313" key="3">
    <source>
        <dbReference type="Proteomes" id="UP000011115"/>
    </source>
</evidence>